<evidence type="ECO:0000313" key="8">
    <source>
        <dbReference type="Proteomes" id="UP000269301"/>
    </source>
</evidence>
<evidence type="ECO:0000256" key="2">
    <source>
        <dbReference type="ARBA" id="ARBA00022475"/>
    </source>
</evidence>
<evidence type="ECO:0000256" key="3">
    <source>
        <dbReference type="ARBA" id="ARBA00022692"/>
    </source>
</evidence>
<evidence type="ECO:0000256" key="5">
    <source>
        <dbReference type="ARBA" id="ARBA00023136"/>
    </source>
</evidence>
<dbReference type="RefSeq" id="WP_121203977.1">
    <property type="nucleotide sequence ID" value="NZ_RBZP01000005.1"/>
</dbReference>
<evidence type="ECO:0000256" key="4">
    <source>
        <dbReference type="ARBA" id="ARBA00022989"/>
    </source>
</evidence>
<reference evidence="7 8" key="1">
    <citation type="journal article" date="2016" name="Int. J. Syst. Evol. Microbiol.">
        <title>Oceanobacillus halophilus sp. nov., a novel moderately halophilic bacterium from a hypersaline lake.</title>
        <authorList>
            <person name="Amoozegar M.A."/>
            <person name="Bagheri M."/>
            <person name="Makhdoumi A."/>
            <person name="Nikou M.M."/>
            <person name="Fazeli S.A.S."/>
            <person name="Schumann P."/>
            <person name="Sproer C."/>
            <person name="Sanchez-Porro C."/>
            <person name="Ventosa A."/>
        </authorList>
    </citation>
    <scope>NUCLEOTIDE SEQUENCE [LARGE SCALE GENOMIC DNA]</scope>
    <source>
        <strain evidence="7 8">DSM 23996</strain>
    </source>
</reference>
<evidence type="ECO:0000256" key="6">
    <source>
        <dbReference type="SAM" id="Phobius"/>
    </source>
</evidence>
<keyword evidence="5 6" id="KW-0472">Membrane</keyword>
<gene>
    <name evidence="7" type="ORF">D8M06_08515</name>
</gene>
<evidence type="ECO:0008006" key="9">
    <source>
        <dbReference type="Google" id="ProtNLM"/>
    </source>
</evidence>
<comment type="subcellular location">
    <subcellularLocation>
        <location evidence="1">Cell membrane</location>
        <topology evidence="1">Multi-pass membrane protein</topology>
    </subcellularLocation>
</comment>
<keyword evidence="3 6" id="KW-0812">Transmembrane</keyword>
<organism evidence="7 8">
    <name type="scientific">Oceanobacillus halophilus</name>
    <dbReference type="NCBI Taxonomy" id="930130"/>
    <lineage>
        <taxon>Bacteria</taxon>
        <taxon>Bacillati</taxon>
        <taxon>Bacillota</taxon>
        <taxon>Bacilli</taxon>
        <taxon>Bacillales</taxon>
        <taxon>Bacillaceae</taxon>
        <taxon>Oceanobacillus</taxon>
    </lineage>
</organism>
<evidence type="ECO:0000256" key="1">
    <source>
        <dbReference type="ARBA" id="ARBA00004651"/>
    </source>
</evidence>
<dbReference type="AlphaFoldDB" id="A0A495A2P1"/>
<feature type="transmembrane region" description="Helical" evidence="6">
    <location>
        <begin position="245"/>
        <end position="264"/>
    </location>
</feature>
<comment type="caution">
    <text evidence="7">The sequence shown here is derived from an EMBL/GenBank/DDBJ whole genome shotgun (WGS) entry which is preliminary data.</text>
</comment>
<dbReference type="InterPro" id="IPR019108">
    <property type="entry name" value="Caa3_assmbl_CtaG-rel"/>
</dbReference>
<keyword evidence="2" id="KW-1003">Cell membrane</keyword>
<feature type="transmembrane region" description="Helical" evidence="6">
    <location>
        <begin position="14"/>
        <end position="34"/>
    </location>
</feature>
<dbReference type="Pfam" id="PF09678">
    <property type="entry name" value="Caa3_CtaG"/>
    <property type="match status" value="1"/>
</dbReference>
<dbReference type="Proteomes" id="UP000269301">
    <property type="component" value="Unassembled WGS sequence"/>
</dbReference>
<dbReference type="EMBL" id="RBZP01000005">
    <property type="protein sequence ID" value="RKQ33862.1"/>
    <property type="molecule type" value="Genomic_DNA"/>
</dbReference>
<protein>
    <recommendedName>
        <fullName evidence="9">Cytochrome c oxidase assembly factor CtaG</fullName>
    </recommendedName>
</protein>
<feature type="transmembrane region" description="Helical" evidence="6">
    <location>
        <begin position="113"/>
        <end position="133"/>
    </location>
</feature>
<sequence length="273" mass="30876">MLEIILDEFHPSTLWNGGIFIFSAFAIIIYFLLLPSSKSHSIWKSMAFLAGIAALYAALGSPLNIIGRIKFSTHIIQVILLYLIAPPLFIVGFKNEIFNQVKQVNILDNLINVMTKPVVAMSTFYLLFYGYHVPAIFSYSRLDLYLNYFVLLIIFIAAILIWIPILKPGKLSDKQKLIYGLVNILLMIPYSIFLLMAKEGIYSLYTDIDLFMSSLVVCLPDAEYLTPEFYQSLLPFDPVAEQQKGGILLLISQIVIFTVGTFAGTKIKKRNKP</sequence>
<keyword evidence="8" id="KW-1185">Reference proteome</keyword>
<name>A0A495A2P1_9BACI</name>
<dbReference type="OrthoDB" id="2806316at2"/>
<accession>A0A495A2P1</accession>
<feature type="transmembrane region" description="Helical" evidence="6">
    <location>
        <begin position="71"/>
        <end position="93"/>
    </location>
</feature>
<keyword evidence="4 6" id="KW-1133">Transmembrane helix</keyword>
<feature type="transmembrane region" description="Helical" evidence="6">
    <location>
        <begin position="145"/>
        <end position="165"/>
    </location>
</feature>
<feature type="transmembrane region" description="Helical" evidence="6">
    <location>
        <begin position="46"/>
        <end position="65"/>
    </location>
</feature>
<dbReference type="GO" id="GO:0005886">
    <property type="term" value="C:plasma membrane"/>
    <property type="evidence" value="ECO:0007669"/>
    <property type="project" value="UniProtKB-SubCell"/>
</dbReference>
<feature type="transmembrane region" description="Helical" evidence="6">
    <location>
        <begin position="177"/>
        <end position="197"/>
    </location>
</feature>
<evidence type="ECO:0000313" key="7">
    <source>
        <dbReference type="EMBL" id="RKQ33862.1"/>
    </source>
</evidence>
<proteinExistence type="predicted"/>